<dbReference type="PANTHER" id="PTHR47723">
    <property type="entry name" value="OS05G0353850 PROTEIN"/>
    <property type="match status" value="1"/>
</dbReference>
<name>A0AAV3PD16_LITER</name>
<dbReference type="Proteomes" id="UP001454036">
    <property type="component" value="Unassembled WGS sequence"/>
</dbReference>
<dbReference type="GO" id="GO:0003676">
    <property type="term" value="F:nucleic acid binding"/>
    <property type="evidence" value="ECO:0007669"/>
    <property type="project" value="InterPro"/>
</dbReference>
<accession>A0AAV3PD16</accession>
<dbReference type="InterPro" id="IPR044730">
    <property type="entry name" value="RNase_H-like_dom_plant"/>
</dbReference>
<dbReference type="Pfam" id="PF13456">
    <property type="entry name" value="RVT_3"/>
    <property type="match status" value="1"/>
</dbReference>
<dbReference type="AlphaFoldDB" id="A0AAV3PD16"/>
<evidence type="ECO:0000313" key="2">
    <source>
        <dbReference type="EMBL" id="GAA0148596.1"/>
    </source>
</evidence>
<feature type="domain" description="RNase H type-1" evidence="1">
    <location>
        <begin position="70"/>
        <end position="182"/>
    </location>
</feature>
<dbReference type="InterPro" id="IPR053151">
    <property type="entry name" value="RNase_H-like"/>
</dbReference>
<dbReference type="InterPro" id="IPR002156">
    <property type="entry name" value="RNaseH_domain"/>
</dbReference>
<reference evidence="2 3" key="1">
    <citation type="submission" date="2024-01" db="EMBL/GenBank/DDBJ databases">
        <title>The complete chloroplast genome sequence of Lithospermum erythrorhizon: insights into the phylogenetic relationship among Boraginaceae species and the maternal lineages of purple gromwells.</title>
        <authorList>
            <person name="Okada T."/>
            <person name="Watanabe K."/>
        </authorList>
    </citation>
    <scope>NUCLEOTIDE SEQUENCE [LARGE SCALE GENOMIC DNA]</scope>
</reference>
<organism evidence="2 3">
    <name type="scientific">Lithospermum erythrorhizon</name>
    <name type="common">Purple gromwell</name>
    <name type="synonym">Lithospermum officinale var. erythrorhizon</name>
    <dbReference type="NCBI Taxonomy" id="34254"/>
    <lineage>
        <taxon>Eukaryota</taxon>
        <taxon>Viridiplantae</taxon>
        <taxon>Streptophyta</taxon>
        <taxon>Embryophyta</taxon>
        <taxon>Tracheophyta</taxon>
        <taxon>Spermatophyta</taxon>
        <taxon>Magnoliopsida</taxon>
        <taxon>eudicotyledons</taxon>
        <taxon>Gunneridae</taxon>
        <taxon>Pentapetalae</taxon>
        <taxon>asterids</taxon>
        <taxon>lamiids</taxon>
        <taxon>Boraginales</taxon>
        <taxon>Boraginaceae</taxon>
        <taxon>Boraginoideae</taxon>
        <taxon>Lithospermeae</taxon>
        <taxon>Lithospermum</taxon>
    </lineage>
</organism>
<sequence length="210" mass="23308">MSCKPGPREDAKLVLAVPLSKHNIRDRLVWNHTSCGVYTTASGYLAARSMRINGDIGGRGRGATSSGDKDGVESAIGVACRYSGGSFLGAMFRSTGDLGSALLTEAMAIRDWMMFAKQQGWRTIEVENDSKKLIQILRGKIGIPLEVNIVITDILRWFISMEITFRFTQRENNDVARLVAHWNCVLEQEVSWLNVPPHWPHATLSKDCNS</sequence>
<keyword evidence="3" id="KW-1185">Reference proteome</keyword>
<dbReference type="InterPro" id="IPR036397">
    <property type="entry name" value="RNaseH_sf"/>
</dbReference>
<gene>
    <name evidence="2" type="ORF">LIER_07991</name>
</gene>
<dbReference type="PANTHER" id="PTHR47723:SF19">
    <property type="entry name" value="POLYNUCLEOTIDYL TRANSFERASE, RIBONUCLEASE H-LIKE SUPERFAMILY PROTEIN"/>
    <property type="match status" value="1"/>
</dbReference>
<dbReference type="Gene3D" id="3.30.420.10">
    <property type="entry name" value="Ribonuclease H-like superfamily/Ribonuclease H"/>
    <property type="match status" value="1"/>
</dbReference>
<evidence type="ECO:0000259" key="1">
    <source>
        <dbReference type="Pfam" id="PF13456"/>
    </source>
</evidence>
<dbReference type="EMBL" id="BAABME010001262">
    <property type="protein sequence ID" value="GAA0148596.1"/>
    <property type="molecule type" value="Genomic_DNA"/>
</dbReference>
<dbReference type="CDD" id="cd06222">
    <property type="entry name" value="RNase_H_like"/>
    <property type="match status" value="1"/>
</dbReference>
<proteinExistence type="predicted"/>
<dbReference type="GO" id="GO:0004523">
    <property type="term" value="F:RNA-DNA hybrid ribonuclease activity"/>
    <property type="evidence" value="ECO:0007669"/>
    <property type="project" value="InterPro"/>
</dbReference>
<evidence type="ECO:0000313" key="3">
    <source>
        <dbReference type="Proteomes" id="UP001454036"/>
    </source>
</evidence>
<protein>
    <recommendedName>
        <fullName evidence="1">RNase H type-1 domain-containing protein</fullName>
    </recommendedName>
</protein>
<comment type="caution">
    <text evidence="2">The sequence shown here is derived from an EMBL/GenBank/DDBJ whole genome shotgun (WGS) entry which is preliminary data.</text>
</comment>